<gene>
    <name evidence="2" type="ORF">GB864_17125</name>
</gene>
<proteinExistence type="predicted"/>
<name>A0A6I4P8B5_9MICO</name>
<protein>
    <submittedName>
        <fullName evidence="2">Uncharacterized protein</fullName>
    </submittedName>
</protein>
<dbReference type="Proteomes" id="UP000438182">
    <property type="component" value="Unassembled WGS sequence"/>
</dbReference>
<keyword evidence="1" id="KW-0812">Transmembrane</keyword>
<evidence type="ECO:0000256" key="1">
    <source>
        <dbReference type="SAM" id="Phobius"/>
    </source>
</evidence>
<evidence type="ECO:0000313" key="3">
    <source>
        <dbReference type="Proteomes" id="UP000438182"/>
    </source>
</evidence>
<evidence type="ECO:0000313" key="2">
    <source>
        <dbReference type="EMBL" id="MWC00265.1"/>
    </source>
</evidence>
<feature type="transmembrane region" description="Helical" evidence="1">
    <location>
        <begin position="48"/>
        <end position="69"/>
    </location>
</feature>
<dbReference type="AlphaFoldDB" id="A0A6I4P8B5"/>
<accession>A0A6I4P8B5</accession>
<sequence>MTSKKRTGGGFKAAIVLFVFFALLAVVVFADAIETRIQLLPTPERPAFARPLAVAILIALGIVVLVRFARSRRASGRTLRVRDAHDGVAATATRTRAFVQAFEGLYPEVSVRRLGYRFTLLADGEGIAFWSGAGRRPARVLLVSWDDVRSVRSDTVSVGEASRPALIVRIRHAGASLELPVLLTPGRREQSVGGEELGKRGEASFAIVRLVKAAHRKHLLRGGMTFEQAMDIAPITSPIDVATARAELDRLHAEQAKAAAQPAAMLDAPITVVRAEPVRRTPISA</sequence>
<keyword evidence="3" id="KW-1185">Reference proteome</keyword>
<dbReference type="EMBL" id="WSTA01000118">
    <property type="protein sequence ID" value="MWC00265.1"/>
    <property type="molecule type" value="Genomic_DNA"/>
</dbReference>
<dbReference type="RefSeq" id="WP_160426903.1">
    <property type="nucleotide sequence ID" value="NZ_WSTA01000118.1"/>
</dbReference>
<comment type="caution">
    <text evidence="2">The sequence shown here is derived from an EMBL/GenBank/DDBJ whole genome shotgun (WGS) entry which is preliminary data.</text>
</comment>
<reference evidence="2 3" key="1">
    <citation type="submission" date="2019-12" db="EMBL/GenBank/DDBJ databases">
        <authorList>
            <person name="Kim Y.S."/>
        </authorList>
    </citation>
    <scope>NUCLEOTIDE SEQUENCE [LARGE SCALE GENOMIC DNA]</scope>
    <source>
        <strain evidence="2 3">MMS17-SY077</strain>
    </source>
</reference>
<keyword evidence="1" id="KW-0472">Membrane</keyword>
<keyword evidence="1" id="KW-1133">Transmembrane helix</keyword>
<organism evidence="2 3">
    <name type="scientific">Agromyces seonyuensis</name>
    <dbReference type="NCBI Taxonomy" id="2662446"/>
    <lineage>
        <taxon>Bacteria</taxon>
        <taxon>Bacillati</taxon>
        <taxon>Actinomycetota</taxon>
        <taxon>Actinomycetes</taxon>
        <taxon>Micrococcales</taxon>
        <taxon>Microbacteriaceae</taxon>
        <taxon>Agromyces</taxon>
    </lineage>
</organism>